<protein>
    <submittedName>
        <fullName evidence="1">Uncharacterized protein</fullName>
    </submittedName>
</protein>
<comment type="caution">
    <text evidence="1">The sequence shown here is derived from an EMBL/GenBank/DDBJ whole genome shotgun (WGS) entry which is preliminary data.</text>
</comment>
<name>E6MKP8_9BACT</name>
<keyword evidence="2" id="KW-1185">Reference proteome</keyword>
<organism evidence="1 2">
    <name type="scientific">Segatella salivae DSM 15606</name>
    <dbReference type="NCBI Taxonomy" id="888832"/>
    <lineage>
        <taxon>Bacteria</taxon>
        <taxon>Pseudomonadati</taxon>
        <taxon>Bacteroidota</taxon>
        <taxon>Bacteroidia</taxon>
        <taxon>Bacteroidales</taxon>
        <taxon>Prevotellaceae</taxon>
        <taxon>Segatella</taxon>
    </lineage>
</organism>
<evidence type="ECO:0000313" key="1">
    <source>
        <dbReference type="EMBL" id="EFV05804.1"/>
    </source>
</evidence>
<sequence length="73" mass="8727">MVGFLVIMNLGSSITSFIDCFHKDIKFIIYDLRFTSFILRKRKESRFFVVRMKKRDSFNGFILSYMQVDNTIT</sequence>
<dbReference type="EMBL" id="AEQO01000003">
    <property type="protein sequence ID" value="EFV05804.1"/>
    <property type="molecule type" value="Genomic_DNA"/>
</dbReference>
<dbReference type="STRING" id="888832.HMPREF9420_0065"/>
<dbReference type="AlphaFoldDB" id="E6MKP8"/>
<reference evidence="1 2" key="1">
    <citation type="submission" date="2010-12" db="EMBL/GenBank/DDBJ databases">
        <authorList>
            <person name="Muzny D."/>
            <person name="Qin X."/>
            <person name="Deng J."/>
            <person name="Jiang H."/>
            <person name="Liu Y."/>
            <person name="Qu J."/>
            <person name="Song X.-Z."/>
            <person name="Zhang L."/>
            <person name="Thornton R."/>
            <person name="Coyle M."/>
            <person name="Francisco L."/>
            <person name="Jackson L."/>
            <person name="Javaid M."/>
            <person name="Korchina V."/>
            <person name="Kovar C."/>
            <person name="Mata R."/>
            <person name="Mathew T."/>
            <person name="Ngo R."/>
            <person name="Nguyen L."/>
            <person name="Nguyen N."/>
            <person name="Okwuonu G."/>
            <person name="Ongeri F."/>
            <person name="Pham C."/>
            <person name="Simmons D."/>
            <person name="Wilczek-Boney K."/>
            <person name="Hale W."/>
            <person name="Jakkamsetti A."/>
            <person name="Pham P."/>
            <person name="Ruth R."/>
            <person name="San Lucas F."/>
            <person name="Warren J."/>
            <person name="Zhang J."/>
            <person name="Zhao Z."/>
            <person name="Zhou C."/>
            <person name="Zhu D."/>
            <person name="Lee S."/>
            <person name="Bess C."/>
            <person name="Blankenburg K."/>
            <person name="Forbes L."/>
            <person name="Fu Q."/>
            <person name="Gubbala S."/>
            <person name="Hirani K."/>
            <person name="Jayaseelan J.C."/>
            <person name="Lara F."/>
            <person name="Munidasa M."/>
            <person name="Palculict T."/>
            <person name="Patil S."/>
            <person name="Pu L.-L."/>
            <person name="Saada N."/>
            <person name="Tang L."/>
            <person name="Weissenberger G."/>
            <person name="Zhu Y."/>
            <person name="Hemphill L."/>
            <person name="Shang Y."/>
            <person name="Youmans B."/>
            <person name="Ayvaz T."/>
            <person name="Ross M."/>
            <person name="Santibanez J."/>
            <person name="Aqrawi P."/>
            <person name="Gross S."/>
            <person name="Joshi V."/>
            <person name="Fowler G."/>
            <person name="Nazareth L."/>
            <person name="Reid J."/>
            <person name="Worley K."/>
            <person name="Petrosino J."/>
            <person name="Highlander S."/>
            <person name="Gibbs R."/>
        </authorList>
    </citation>
    <scope>NUCLEOTIDE SEQUENCE [LARGE SCALE GENOMIC DNA]</scope>
    <source>
        <strain evidence="1 2">DSM 15606</strain>
    </source>
</reference>
<dbReference type="HOGENOM" id="CLU_2701737_0_0_10"/>
<dbReference type="Proteomes" id="UP000003874">
    <property type="component" value="Unassembled WGS sequence"/>
</dbReference>
<accession>E6MKP8</accession>
<proteinExistence type="predicted"/>
<gene>
    <name evidence="1" type="ORF">HMPREF9420_0065</name>
</gene>
<evidence type="ECO:0000313" key="2">
    <source>
        <dbReference type="Proteomes" id="UP000003874"/>
    </source>
</evidence>